<feature type="domain" description="Translation elongation factor EFTs/EF1B dimerisation" evidence="8">
    <location>
        <begin position="70"/>
        <end position="267"/>
    </location>
</feature>
<evidence type="ECO:0000256" key="5">
    <source>
        <dbReference type="HAMAP-Rule" id="MF_00050"/>
    </source>
</evidence>
<proteinExistence type="inferred from homology"/>
<accession>A0A0G0QCG5</accession>
<dbReference type="GO" id="GO:0003746">
    <property type="term" value="F:translation elongation factor activity"/>
    <property type="evidence" value="ECO:0007669"/>
    <property type="project" value="UniProtKB-UniRule"/>
</dbReference>
<dbReference type="GO" id="GO:0005737">
    <property type="term" value="C:cytoplasm"/>
    <property type="evidence" value="ECO:0007669"/>
    <property type="project" value="UniProtKB-SubCell"/>
</dbReference>
<organism evidence="9 10">
    <name type="scientific">Candidatus Magasanikbacteria bacterium GW2011_GWA2_40_10</name>
    <dbReference type="NCBI Taxonomy" id="1619037"/>
    <lineage>
        <taxon>Bacteria</taxon>
        <taxon>Candidatus Magasanikiibacteriota</taxon>
    </lineage>
</organism>
<dbReference type="PANTHER" id="PTHR11741:SF0">
    <property type="entry name" value="ELONGATION FACTOR TS, MITOCHONDRIAL"/>
    <property type="match status" value="1"/>
</dbReference>
<protein>
    <recommendedName>
        <fullName evidence="2 5">Elongation factor Ts</fullName>
        <shortName evidence="5">EF-Ts</shortName>
    </recommendedName>
</protein>
<dbReference type="FunFam" id="1.10.8.10:FF:000001">
    <property type="entry name" value="Elongation factor Ts"/>
    <property type="match status" value="1"/>
</dbReference>
<sequence length="285" mass="31016">MSITASDVAKLRSMTGAGMMDCKKALDEAEGDMEKAGELLRKKGIVKAAKRTDKIAAEGTTQVKVSGNTAVVLEVNSETDFVAQNEDFKKLVNELTEDLLKNKPAGMEEAMSPAVTEKINNLTAKIGEKIVLRRFAVVEKTDADAFGVYSHLGGKISVLILLKNSADSALAGDIAMHAAAANPKYISREEVSSEVVAKEKEIYTEQLKQQGKPEAAIEKILVGKLDKFYSEICLLEQLFIKDEEKTIQKLLGENVVIARMERFELGEGLTKAGCDFASEVEAQLK</sequence>
<comment type="caution">
    <text evidence="9">The sequence shown here is derived from an EMBL/GenBank/DDBJ whole genome shotgun (WGS) entry which is preliminary data.</text>
</comment>
<feature type="region of interest" description="Involved in Mg(2+) ion dislocation from EF-Tu" evidence="5">
    <location>
        <begin position="79"/>
        <end position="82"/>
    </location>
</feature>
<evidence type="ECO:0000313" key="9">
    <source>
        <dbReference type="EMBL" id="KKR35026.1"/>
    </source>
</evidence>
<dbReference type="EMBL" id="LBXR01000004">
    <property type="protein sequence ID" value="KKR35026.1"/>
    <property type="molecule type" value="Genomic_DNA"/>
</dbReference>
<dbReference type="Gene3D" id="1.10.286.20">
    <property type="match status" value="1"/>
</dbReference>
<dbReference type="STRING" id="1619037.UT67_C0004G0015"/>
<dbReference type="PROSITE" id="PS01126">
    <property type="entry name" value="EF_TS_1"/>
    <property type="match status" value="1"/>
</dbReference>
<evidence type="ECO:0000256" key="2">
    <source>
        <dbReference type="ARBA" id="ARBA00016956"/>
    </source>
</evidence>
<name>A0A0G0QCG5_9BACT</name>
<dbReference type="CDD" id="cd14275">
    <property type="entry name" value="UBA_EF-Ts"/>
    <property type="match status" value="1"/>
</dbReference>
<dbReference type="PATRIC" id="fig|1619037.3.peg.143"/>
<evidence type="ECO:0000256" key="1">
    <source>
        <dbReference type="ARBA" id="ARBA00005532"/>
    </source>
</evidence>
<dbReference type="Pfam" id="PF00889">
    <property type="entry name" value="EF_TS"/>
    <property type="match status" value="1"/>
</dbReference>
<dbReference type="InterPro" id="IPR018101">
    <property type="entry name" value="Transl_elong_Ts_CS"/>
</dbReference>
<dbReference type="Gene3D" id="3.30.479.20">
    <property type="entry name" value="Elongation factor Ts, dimerisation domain"/>
    <property type="match status" value="2"/>
</dbReference>
<dbReference type="InterPro" id="IPR014039">
    <property type="entry name" value="Transl_elong_EFTs/EF1B_dimer"/>
</dbReference>
<dbReference type="NCBIfam" id="TIGR00116">
    <property type="entry name" value="tsf"/>
    <property type="match status" value="1"/>
</dbReference>
<keyword evidence="5" id="KW-0963">Cytoplasm</keyword>
<evidence type="ECO:0000313" key="10">
    <source>
        <dbReference type="Proteomes" id="UP000034855"/>
    </source>
</evidence>
<keyword evidence="4 5" id="KW-0648">Protein biosynthesis</keyword>
<dbReference type="SUPFAM" id="SSF46934">
    <property type="entry name" value="UBA-like"/>
    <property type="match status" value="1"/>
</dbReference>
<dbReference type="AlphaFoldDB" id="A0A0G0QCG5"/>
<dbReference type="PANTHER" id="PTHR11741">
    <property type="entry name" value="ELONGATION FACTOR TS"/>
    <property type="match status" value="1"/>
</dbReference>
<dbReference type="SUPFAM" id="SSF54713">
    <property type="entry name" value="Elongation factor Ts (EF-Ts), dimerisation domain"/>
    <property type="match status" value="2"/>
</dbReference>
<comment type="similarity">
    <text evidence="1 5 6">Belongs to the EF-Ts family.</text>
</comment>
<reference evidence="9 10" key="1">
    <citation type="journal article" date="2015" name="Nature">
        <title>rRNA introns, odd ribosomes, and small enigmatic genomes across a large radiation of phyla.</title>
        <authorList>
            <person name="Brown C.T."/>
            <person name="Hug L.A."/>
            <person name="Thomas B.C."/>
            <person name="Sharon I."/>
            <person name="Castelle C.J."/>
            <person name="Singh A."/>
            <person name="Wilkins M.J."/>
            <person name="Williams K.H."/>
            <person name="Banfield J.F."/>
        </authorList>
    </citation>
    <scope>NUCLEOTIDE SEQUENCE [LARGE SCALE GENOMIC DNA]</scope>
</reference>
<comment type="function">
    <text evidence="5 6">Associates with the EF-Tu.GDP complex and induces the exchange of GDP to GTP. It remains bound to the aminoacyl-tRNA.EF-Tu.GTP complex up to the GTP hydrolysis stage on the ribosome.</text>
</comment>
<evidence type="ECO:0000256" key="4">
    <source>
        <dbReference type="ARBA" id="ARBA00022917"/>
    </source>
</evidence>
<evidence type="ECO:0000256" key="6">
    <source>
        <dbReference type="RuleBase" id="RU000642"/>
    </source>
</evidence>
<comment type="subcellular location">
    <subcellularLocation>
        <location evidence="5 7">Cytoplasm</location>
    </subcellularLocation>
</comment>
<dbReference type="InterPro" id="IPR009060">
    <property type="entry name" value="UBA-like_sf"/>
</dbReference>
<dbReference type="PROSITE" id="PS01127">
    <property type="entry name" value="EF_TS_2"/>
    <property type="match status" value="1"/>
</dbReference>
<dbReference type="InterPro" id="IPR001816">
    <property type="entry name" value="Transl_elong_EFTs/EF1B"/>
</dbReference>
<evidence type="ECO:0000256" key="3">
    <source>
        <dbReference type="ARBA" id="ARBA00022768"/>
    </source>
</evidence>
<dbReference type="FunFam" id="1.10.286.20:FF:000001">
    <property type="entry name" value="Elongation factor Ts"/>
    <property type="match status" value="1"/>
</dbReference>
<gene>
    <name evidence="5" type="primary">tsf</name>
    <name evidence="9" type="ORF">UT67_C0004G0015</name>
</gene>
<dbReference type="Gene3D" id="1.10.8.10">
    <property type="entry name" value="DNA helicase RuvA subunit, C-terminal domain"/>
    <property type="match status" value="1"/>
</dbReference>
<evidence type="ECO:0000259" key="8">
    <source>
        <dbReference type="Pfam" id="PF00889"/>
    </source>
</evidence>
<evidence type="ECO:0000256" key="7">
    <source>
        <dbReference type="RuleBase" id="RU000643"/>
    </source>
</evidence>
<dbReference type="HAMAP" id="MF_00050">
    <property type="entry name" value="EF_Ts"/>
    <property type="match status" value="1"/>
</dbReference>
<keyword evidence="3 5" id="KW-0251">Elongation factor</keyword>
<dbReference type="Proteomes" id="UP000034855">
    <property type="component" value="Unassembled WGS sequence"/>
</dbReference>
<dbReference type="InterPro" id="IPR036402">
    <property type="entry name" value="EF-Ts_dimer_sf"/>
</dbReference>